<sequence length="486" mass="53648">MTTLQDKNLEKLPVDIEEFEISSGNEKHEDFTPTEEAKLARKLDKHILPLLWLMYYFSSADRSNVGVALTMNKEQGHDLLTTANLTAQQSALGVAIFYIGYTFFEIPSNLIMTKVSPSKWLARICITWGAIAGLMSLVNNSASFFSMRFFLGVAEAGLWPGMALYLTKFYRKKEIAGRVGTYYFAASTSGVFGNFISAGVQLMDGINGIYGWMWLLIINGTLTVIVGLTVYFMLPDSPKHCRFLSEREKYVAQARVESEAQGPSHAGFKDVFVQMRNYRVYIFGILYMCPVMVSTSLQYYVPIIISRLGGGKFSSIQVSLLIIPYSVCMMSTAIVVPRFADKFNSRSLPLCIFFTITAVGFCILSFAGPLGVRYFGVLVAALGQGPLVPLAMGWTTSSANGEKGVAATTGIVSTMAQLGVIFTTYLLYQGWPSDAPKFIGSHMVNVGLSVLGVIATIFIRWDLTRLNKIIDRDGVTKDGVKIKYLV</sequence>
<dbReference type="InterPro" id="IPR020846">
    <property type="entry name" value="MFS_dom"/>
</dbReference>
<name>A0ABR2W953_9FUNG</name>
<feature type="domain" description="Major facilitator superfamily (MFS) profile" evidence="7">
    <location>
        <begin position="47"/>
        <end position="464"/>
    </location>
</feature>
<evidence type="ECO:0000256" key="5">
    <source>
        <dbReference type="ARBA" id="ARBA00023136"/>
    </source>
</evidence>
<dbReference type="PANTHER" id="PTHR43791:SF33">
    <property type="entry name" value="VITAMIN H TRANSPORTER 1"/>
    <property type="match status" value="1"/>
</dbReference>
<evidence type="ECO:0000313" key="9">
    <source>
        <dbReference type="Proteomes" id="UP001479436"/>
    </source>
</evidence>
<evidence type="ECO:0000256" key="2">
    <source>
        <dbReference type="ARBA" id="ARBA00022448"/>
    </source>
</evidence>
<evidence type="ECO:0000259" key="7">
    <source>
        <dbReference type="PROSITE" id="PS50850"/>
    </source>
</evidence>
<dbReference type="EMBL" id="JASJQH010006916">
    <property type="protein sequence ID" value="KAK9727634.1"/>
    <property type="molecule type" value="Genomic_DNA"/>
</dbReference>
<protein>
    <recommendedName>
        <fullName evidence="7">Major facilitator superfamily (MFS) profile domain-containing protein</fullName>
    </recommendedName>
</protein>
<feature type="transmembrane region" description="Helical" evidence="6">
    <location>
        <begin position="212"/>
        <end position="234"/>
    </location>
</feature>
<dbReference type="InterPro" id="IPR011701">
    <property type="entry name" value="MFS"/>
</dbReference>
<feature type="transmembrane region" description="Helical" evidence="6">
    <location>
        <begin position="374"/>
        <end position="392"/>
    </location>
</feature>
<keyword evidence="5 6" id="KW-0472">Membrane</keyword>
<keyword evidence="9" id="KW-1185">Reference proteome</keyword>
<keyword evidence="2" id="KW-0813">Transport</keyword>
<reference evidence="8 9" key="1">
    <citation type="submission" date="2023-04" db="EMBL/GenBank/DDBJ databases">
        <title>Genome of Basidiobolus ranarum AG-B5.</title>
        <authorList>
            <person name="Stajich J.E."/>
            <person name="Carter-House D."/>
            <person name="Gryganskyi A."/>
        </authorList>
    </citation>
    <scope>NUCLEOTIDE SEQUENCE [LARGE SCALE GENOMIC DNA]</scope>
    <source>
        <strain evidence="8 9">AG-B5</strain>
    </source>
</reference>
<comment type="caution">
    <text evidence="8">The sequence shown here is derived from an EMBL/GenBank/DDBJ whole genome shotgun (WGS) entry which is preliminary data.</text>
</comment>
<feature type="transmembrane region" description="Helical" evidence="6">
    <location>
        <begin position="280"/>
        <end position="301"/>
    </location>
</feature>
<organism evidence="8 9">
    <name type="scientific">Basidiobolus ranarum</name>
    <dbReference type="NCBI Taxonomy" id="34480"/>
    <lineage>
        <taxon>Eukaryota</taxon>
        <taxon>Fungi</taxon>
        <taxon>Fungi incertae sedis</taxon>
        <taxon>Zoopagomycota</taxon>
        <taxon>Entomophthoromycotina</taxon>
        <taxon>Basidiobolomycetes</taxon>
        <taxon>Basidiobolales</taxon>
        <taxon>Basidiobolaceae</taxon>
        <taxon>Basidiobolus</taxon>
    </lineage>
</organism>
<keyword evidence="3 6" id="KW-0812">Transmembrane</keyword>
<evidence type="ECO:0000256" key="3">
    <source>
        <dbReference type="ARBA" id="ARBA00022692"/>
    </source>
</evidence>
<dbReference type="InterPro" id="IPR036259">
    <property type="entry name" value="MFS_trans_sf"/>
</dbReference>
<feature type="transmembrane region" description="Helical" evidence="6">
    <location>
        <begin position="144"/>
        <end position="167"/>
    </location>
</feature>
<dbReference type="PANTHER" id="PTHR43791">
    <property type="entry name" value="PERMEASE-RELATED"/>
    <property type="match status" value="1"/>
</dbReference>
<proteinExistence type="predicted"/>
<accession>A0ABR2W953</accession>
<evidence type="ECO:0000256" key="6">
    <source>
        <dbReference type="SAM" id="Phobius"/>
    </source>
</evidence>
<dbReference type="PROSITE" id="PS50850">
    <property type="entry name" value="MFS"/>
    <property type="match status" value="1"/>
</dbReference>
<feature type="transmembrane region" description="Helical" evidence="6">
    <location>
        <begin position="348"/>
        <end position="368"/>
    </location>
</feature>
<feature type="transmembrane region" description="Helical" evidence="6">
    <location>
        <begin position="179"/>
        <end position="200"/>
    </location>
</feature>
<evidence type="ECO:0000256" key="1">
    <source>
        <dbReference type="ARBA" id="ARBA00004141"/>
    </source>
</evidence>
<evidence type="ECO:0000313" key="8">
    <source>
        <dbReference type="EMBL" id="KAK9727634.1"/>
    </source>
</evidence>
<dbReference type="Gene3D" id="1.20.1250.20">
    <property type="entry name" value="MFS general substrate transporter like domains"/>
    <property type="match status" value="2"/>
</dbReference>
<feature type="transmembrane region" description="Helical" evidence="6">
    <location>
        <begin position="439"/>
        <end position="459"/>
    </location>
</feature>
<dbReference type="Proteomes" id="UP001479436">
    <property type="component" value="Unassembled WGS sequence"/>
</dbReference>
<evidence type="ECO:0000256" key="4">
    <source>
        <dbReference type="ARBA" id="ARBA00022989"/>
    </source>
</evidence>
<keyword evidence="4 6" id="KW-1133">Transmembrane helix</keyword>
<gene>
    <name evidence="8" type="ORF">K7432_001717</name>
</gene>
<feature type="transmembrane region" description="Helical" evidence="6">
    <location>
        <begin position="313"/>
        <end position="336"/>
    </location>
</feature>
<dbReference type="Pfam" id="PF07690">
    <property type="entry name" value="MFS_1"/>
    <property type="match status" value="1"/>
</dbReference>
<comment type="subcellular location">
    <subcellularLocation>
        <location evidence="1">Membrane</location>
        <topology evidence="1">Multi-pass membrane protein</topology>
    </subcellularLocation>
</comment>
<dbReference type="SUPFAM" id="SSF103473">
    <property type="entry name" value="MFS general substrate transporter"/>
    <property type="match status" value="1"/>
</dbReference>
<feature type="transmembrane region" description="Helical" evidence="6">
    <location>
        <begin position="404"/>
        <end position="427"/>
    </location>
</feature>